<name>A0A267E1U0_9PLAT</name>
<feature type="compositionally biased region" description="Low complexity" evidence="1">
    <location>
        <begin position="550"/>
        <end position="565"/>
    </location>
</feature>
<feature type="domain" description="PDZ" evidence="2">
    <location>
        <begin position="26"/>
        <end position="109"/>
    </location>
</feature>
<feature type="region of interest" description="Disordered" evidence="1">
    <location>
        <begin position="412"/>
        <end position="434"/>
    </location>
</feature>
<organism evidence="3 4">
    <name type="scientific">Macrostomum lignano</name>
    <dbReference type="NCBI Taxonomy" id="282301"/>
    <lineage>
        <taxon>Eukaryota</taxon>
        <taxon>Metazoa</taxon>
        <taxon>Spiralia</taxon>
        <taxon>Lophotrochozoa</taxon>
        <taxon>Platyhelminthes</taxon>
        <taxon>Rhabditophora</taxon>
        <taxon>Macrostomorpha</taxon>
        <taxon>Macrostomida</taxon>
        <taxon>Macrostomidae</taxon>
        <taxon>Macrostomum</taxon>
    </lineage>
</organism>
<feature type="compositionally biased region" description="Basic residues" evidence="1">
    <location>
        <begin position="566"/>
        <end position="577"/>
    </location>
</feature>
<dbReference type="EMBL" id="NIVC01002857">
    <property type="protein sequence ID" value="PAA54809.1"/>
    <property type="molecule type" value="Genomic_DNA"/>
</dbReference>
<dbReference type="SUPFAM" id="SSF50156">
    <property type="entry name" value="PDZ domain-like"/>
    <property type="match status" value="1"/>
</dbReference>
<gene>
    <name evidence="3" type="ORF">BOX15_Mlig013369g2</name>
</gene>
<dbReference type="SMART" id="SM00228">
    <property type="entry name" value="PDZ"/>
    <property type="match status" value="1"/>
</dbReference>
<sequence>VENYCQTSDLTELAFMASRNCVSRTSLCLQRLSSDVAWGFRLAGGLQEASKLFVTRVTPGSPAALAGLQKGDTIEFIDGCRGADLTYSDAMQMLKRNSGTMALEIIPSGFSSELSSNDLHSMLSASPRHSRNTSLLADDCLSPSSSVVNLLQTHNPAPMTAWSTAQPAFRRVNSQEARMSPMVGISQSSTDESPAMSQQNQLGQAVRRRNASSVARSAAYHSYVRQLQQPQQQQQFMANNAWDPPDPLSNLRRSCSAATLPHSFRTGGSQYNLFNQQPQPQQQQVPDKLLNLYYQGGPQDKKPFSYTADNQLLERELQDAFMRRRRSRPRYRSTSSEVGNQQTVPQQQQHQQQQQPYYPVNSNQRNVAPPYYERSTSLVTPERTSFHQEATRRFANDITRYFADQTAQSTNDEYYWTRPSGRDGGRGGPADGNEVFANNTTQAGTQQQQYQQLKFPPKQERKVSTSSVTLSCTPGSGQINSRRQNQQQQNQQQQNQQQPPGNQSFRVLQWLSNSSEMQNSSIRDEVQQKLSRAGVHQQAAPMRLPGVSYNNSNSNNHHQQQQQHQPPRRRRRSSSSS</sequence>
<feature type="compositionally biased region" description="Polar residues" evidence="1">
    <location>
        <begin position="185"/>
        <end position="203"/>
    </location>
</feature>
<dbReference type="InterPro" id="IPR052145">
    <property type="entry name" value="Mediator/Homeobox_domain"/>
</dbReference>
<evidence type="ECO:0000313" key="4">
    <source>
        <dbReference type="Proteomes" id="UP000215902"/>
    </source>
</evidence>
<dbReference type="InterPro" id="IPR036034">
    <property type="entry name" value="PDZ_sf"/>
</dbReference>
<feature type="compositionally biased region" description="Low complexity" evidence="1">
    <location>
        <begin position="332"/>
        <end position="355"/>
    </location>
</feature>
<feature type="region of interest" description="Disordered" evidence="1">
    <location>
        <begin position="185"/>
        <end position="210"/>
    </location>
</feature>
<keyword evidence="4" id="KW-1185">Reference proteome</keyword>
<dbReference type="Pfam" id="PF00595">
    <property type="entry name" value="PDZ"/>
    <property type="match status" value="1"/>
</dbReference>
<evidence type="ECO:0000256" key="1">
    <source>
        <dbReference type="SAM" id="MobiDB-lite"/>
    </source>
</evidence>
<feature type="compositionally biased region" description="Low complexity" evidence="1">
    <location>
        <begin position="484"/>
        <end position="498"/>
    </location>
</feature>
<feature type="region of interest" description="Disordered" evidence="1">
    <location>
        <begin position="455"/>
        <end position="502"/>
    </location>
</feature>
<dbReference type="InterPro" id="IPR001478">
    <property type="entry name" value="PDZ"/>
</dbReference>
<evidence type="ECO:0000259" key="2">
    <source>
        <dbReference type="PROSITE" id="PS50106"/>
    </source>
</evidence>
<feature type="region of interest" description="Disordered" evidence="1">
    <location>
        <begin position="321"/>
        <end position="368"/>
    </location>
</feature>
<dbReference type="AlphaFoldDB" id="A0A267E1U0"/>
<protein>
    <recommendedName>
        <fullName evidence="2">PDZ domain-containing protein</fullName>
    </recommendedName>
</protein>
<feature type="region of interest" description="Disordered" evidence="1">
    <location>
        <begin position="516"/>
        <end position="577"/>
    </location>
</feature>
<dbReference type="PROSITE" id="PS50106">
    <property type="entry name" value="PDZ"/>
    <property type="match status" value="1"/>
</dbReference>
<accession>A0A267E1U0</accession>
<reference evidence="3 4" key="1">
    <citation type="submission" date="2017-06" db="EMBL/GenBank/DDBJ databases">
        <title>A platform for efficient transgenesis in Macrostomum lignano, a flatworm model organism for stem cell research.</title>
        <authorList>
            <person name="Berezikov E."/>
        </authorList>
    </citation>
    <scope>NUCLEOTIDE SEQUENCE [LARGE SCALE GENOMIC DNA]</scope>
    <source>
        <strain evidence="3">DV1</strain>
        <tissue evidence="3">Whole organism</tissue>
    </source>
</reference>
<dbReference type="OrthoDB" id="44841at2759"/>
<comment type="caution">
    <text evidence="3">The sequence shown here is derived from an EMBL/GenBank/DDBJ whole genome shotgun (WGS) entry which is preliminary data.</text>
</comment>
<feature type="non-terminal residue" evidence="3">
    <location>
        <position position="1"/>
    </location>
</feature>
<dbReference type="PANTHER" id="PTHR24330">
    <property type="entry name" value="HOMEOBOX PROTEIN BARH-LIKE"/>
    <property type="match status" value="1"/>
</dbReference>
<dbReference type="STRING" id="282301.A0A267E1U0"/>
<dbReference type="Gene3D" id="2.30.42.10">
    <property type="match status" value="1"/>
</dbReference>
<dbReference type="PANTHER" id="PTHR24330:SF19">
    <property type="entry name" value="MEDIATOR OF RNA POLYMERASE II TRANSCRIPTION SUBUNIT 29"/>
    <property type="match status" value="1"/>
</dbReference>
<evidence type="ECO:0000313" key="3">
    <source>
        <dbReference type="EMBL" id="PAA54809.1"/>
    </source>
</evidence>
<feature type="compositionally biased region" description="Polar residues" evidence="1">
    <location>
        <begin position="464"/>
        <end position="483"/>
    </location>
</feature>
<proteinExistence type="predicted"/>
<dbReference type="Proteomes" id="UP000215902">
    <property type="component" value="Unassembled WGS sequence"/>
</dbReference>